<evidence type="ECO:0000313" key="3">
    <source>
        <dbReference type="EMBL" id="KUE74816.1"/>
    </source>
</evidence>
<proteinExistence type="inferred from homology"/>
<reference evidence="3 5" key="1">
    <citation type="submission" date="2015-10" db="EMBL/GenBank/DDBJ databases">
        <title>A novel member of the family Ruminococcaceae isolated from human faeces.</title>
        <authorList>
            <person name="Shkoporov A.N."/>
            <person name="Chaplin A.V."/>
            <person name="Motuzova O.V."/>
            <person name="Kafarskaia L.I."/>
            <person name="Efimov B.A."/>
        </authorList>
    </citation>
    <scope>NUCLEOTIDE SEQUENCE [LARGE SCALE GENOMIC DNA]</scope>
    <source>
        <strain evidence="3 5">668</strain>
    </source>
</reference>
<dbReference type="SUPFAM" id="SSF53271">
    <property type="entry name" value="PRTase-like"/>
    <property type="match status" value="1"/>
</dbReference>
<dbReference type="EMBL" id="WMZR01000009">
    <property type="protein sequence ID" value="MTS51617.1"/>
    <property type="molecule type" value="Genomic_DNA"/>
</dbReference>
<sequence>MKKSKRLFELCGDILFPRRCPFCDAVLGFSGPCAVCGPALACIRRPLRQPVPKQGHALEHLDAAYAPYFYEPPVRDAVLRLKFENRTDLARPLALLQAEALKAAGCLGDVDALVPVPSGRGERRSRGYDVPLMLARALGRELGLPVMQALCKIRETPRQMALSGGERRKNLKNAFSARPDAPLEGKRILLVDDVLTTGSTLNECAKALRAAGAAECRGVCAAATR</sequence>
<reference evidence="4 6" key="2">
    <citation type="journal article" date="2019" name="Nat. Med.">
        <title>A library of human gut bacterial isolates paired with longitudinal multiomics data enables mechanistic microbiome research.</title>
        <authorList>
            <person name="Poyet M."/>
            <person name="Groussin M."/>
            <person name="Gibbons S.M."/>
            <person name="Avila-Pacheco J."/>
            <person name="Jiang X."/>
            <person name="Kearney S.M."/>
            <person name="Perrotta A.R."/>
            <person name="Berdy B."/>
            <person name="Zhao S."/>
            <person name="Lieberman T.D."/>
            <person name="Swanson P.K."/>
            <person name="Smith M."/>
            <person name="Roesemann S."/>
            <person name="Alexander J.E."/>
            <person name="Rich S.A."/>
            <person name="Livny J."/>
            <person name="Vlamakis H."/>
            <person name="Clish C."/>
            <person name="Bullock K."/>
            <person name="Deik A."/>
            <person name="Scott J."/>
            <person name="Pierce K.A."/>
            <person name="Xavier R.J."/>
            <person name="Alm E.J."/>
        </authorList>
    </citation>
    <scope>NUCLEOTIDE SEQUENCE [LARGE SCALE GENOMIC DNA]</scope>
    <source>
        <strain evidence="4 6">BIOML-A7</strain>
    </source>
</reference>
<evidence type="ECO:0000313" key="5">
    <source>
        <dbReference type="Proteomes" id="UP000053433"/>
    </source>
</evidence>
<dbReference type="InterPro" id="IPR051910">
    <property type="entry name" value="ComF/GntX_DNA_util-trans"/>
</dbReference>
<gene>
    <name evidence="3" type="ORF">ASJ35_17230</name>
    <name evidence="4" type="ORF">GMD52_08695</name>
</gene>
<comment type="similarity">
    <text evidence="1">Belongs to the ComF/GntX family.</text>
</comment>
<dbReference type="AlphaFoldDB" id="A0A0W7TLT8"/>
<dbReference type="CDD" id="cd06223">
    <property type="entry name" value="PRTases_typeI"/>
    <property type="match status" value="1"/>
</dbReference>
<evidence type="ECO:0000313" key="6">
    <source>
        <dbReference type="Proteomes" id="UP000449193"/>
    </source>
</evidence>
<dbReference type="EMBL" id="LMUA01000041">
    <property type="protein sequence ID" value="KUE74816.1"/>
    <property type="molecule type" value="Genomic_DNA"/>
</dbReference>
<protein>
    <submittedName>
        <fullName evidence="4">ComF family protein</fullName>
    </submittedName>
</protein>
<dbReference type="PANTHER" id="PTHR47505:SF1">
    <property type="entry name" value="DNA UTILIZATION PROTEIN YHGH"/>
    <property type="match status" value="1"/>
</dbReference>
<dbReference type="InterPro" id="IPR000836">
    <property type="entry name" value="PRTase_dom"/>
</dbReference>
<dbReference type="Proteomes" id="UP000053433">
    <property type="component" value="Unassembled WGS sequence"/>
</dbReference>
<dbReference type="PANTHER" id="PTHR47505">
    <property type="entry name" value="DNA UTILIZATION PROTEIN YHGH"/>
    <property type="match status" value="1"/>
</dbReference>
<dbReference type="RefSeq" id="WP_058723900.1">
    <property type="nucleotide sequence ID" value="NZ_DBGEBT010000055.1"/>
</dbReference>
<organism evidence="3 5">
    <name type="scientific">Ruthenibacterium lactatiformans</name>
    <dbReference type="NCBI Taxonomy" id="1550024"/>
    <lineage>
        <taxon>Bacteria</taxon>
        <taxon>Bacillati</taxon>
        <taxon>Bacillota</taxon>
        <taxon>Clostridia</taxon>
        <taxon>Eubacteriales</taxon>
        <taxon>Oscillospiraceae</taxon>
        <taxon>Ruthenibacterium</taxon>
    </lineage>
</organism>
<evidence type="ECO:0000256" key="1">
    <source>
        <dbReference type="ARBA" id="ARBA00008007"/>
    </source>
</evidence>
<dbReference type="Gene3D" id="3.40.50.2020">
    <property type="match status" value="1"/>
</dbReference>
<evidence type="ECO:0000313" key="4">
    <source>
        <dbReference type="EMBL" id="MTS51617.1"/>
    </source>
</evidence>
<dbReference type="Proteomes" id="UP000449193">
    <property type="component" value="Unassembled WGS sequence"/>
</dbReference>
<dbReference type="InterPro" id="IPR029057">
    <property type="entry name" value="PRTase-like"/>
</dbReference>
<accession>A0A0W7TLT8</accession>
<evidence type="ECO:0000259" key="2">
    <source>
        <dbReference type="Pfam" id="PF00156"/>
    </source>
</evidence>
<comment type="caution">
    <text evidence="3">The sequence shown here is derived from an EMBL/GenBank/DDBJ whole genome shotgun (WGS) entry which is preliminary data.</text>
</comment>
<name>A0A0W7TLT8_9FIRM</name>
<feature type="domain" description="Phosphoribosyltransferase" evidence="2">
    <location>
        <begin position="134"/>
        <end position="221"/>
    </location>
</feature>
<dbReference type="Pfam" id="PF00156">
    <property type="entry name" value="Pribosyltran"/>
    <property type="match status" value="1"/>
</dbReference>